<dbReference type="EMBL" id="OQ790079">
    <property type="protein sequence ID" value="WJE88545.1"/>
    <property type="molecule type" value="Genomic_DNA"/>
</dbReference>
<name>A0AAT9V6A6_9CAUD</name>
<accession>A0AAT9V6A6</accession>
<protein>
    <submittedName>
        <fullName evidence="1">Uncharacterized protein</fullName>
    </submittedName>
</protein>
<organism evidence="1">
    <name type="scientific">Klebsiella phage Kpn02</name>
    <dbReference type="NCBI Taxonomy" id="3044023"/>
    <lineage>
        <taxon>Viruses</taxon>
        <taxon>Duplodnaviria</taxon>
        <taxon>Heunggongvirae</taxon>
        <taxon>Uroviricota</taxon>
        <taxon>Caudoviricetes</taxon>
        <taxon>Demerecviridae</taxon>
        <taxon>Sugarlandvirus</taxon>
    </lineage>
</organism>
<reference evidence="1" key="1">
    <citation type="journal article" date="2024" name="Can. J. Microbiol.">
        <title>Biological and genomic characteristics of three novel bacteriophages and a phage-plasmid of Klebsiella pneumoniae.</title>
        <authorList>
            <person name="Uskudar-Guclu A."/>
            <person name="Unlu S."/>
            <person name="Salih-Dogan H."/>
            <person name="Yalcin S."/>
            <person name="Basustaoglu A."/>
        </authorList>
    </citation>
    <scope>NUCLEOTIDE SEQUENCE</scope>
</reference>
<proteinExistence type="predicted"/>
<evidence type="ECO:0000313" key="1">
    <source>
        <dbReference type="EMBL" id="WJE88545.1"/>
    </source>
</evidence>
<sequence length="54" mass="6156">MNFGEVGSRLILSGKEYSDIRSYKRPLRDLSGTRLSIQLRGSSYTMCKHVTMES</sequence>